<dbReference type="InterPro" id="IPR045667">
    <property type="entry name" value="ORC3_N"/>
</dbReference>
<dbReference type="Pfam" id="PF07034">
    <property type="entry name" value="ORC3_N"/>
    <property type="match status" value="1"/>
</dbReference>
<dbReference type="GO" id="GO:0005656">
    <property type="term" value="C:nuclear pre-replicative complex"/>
    <property type="evidence" value="ECO:0007669"/>
    <property type="project" value="TreeGrafter"/>
</dbReference>
<comment type="caution">
    <text evidence="9">The sequence shown here is derived from an EMBL/GenBank/DDBJ whole genome shotgun (WGS) entry which is preliminary data.</text>
</comment>
<feature type="compositionally biased region" description="Basic residues" evidence="6">
    <location>
        <begin position="34"/>
        <end position="45"/>
    </location>
</feature>
<gene>
    <name evidence="9" type="ORF">KHLLAP_LOCUS2264</name>
</gene>
<keyword evidence="4" id="KW-0238">DNA-binding</keyword>
<evidence type="ECO:0000256" key="6">
    <source>
        <dbReference type="SAM" id="MobiDB-lite"/>
    </source>
</evidence>
<evidence type="ECO:0000313" key="9">
    <source>
        <dbReference type="EMBL" id="CAJ2501796.1"/>
    </source>
</evidence>
<dbReference type="PANTHER" id="PTHR12748">
    <property type="entry name" value="ORIGIN RECOGNITION COMPLEX SUBUNIT 3"/>
    <property type="match status" value="1"/>
</dbReference>
<feature type="region of interest" description="Disordered" evidence="6">
    <location>
        <begin position="23"/>
        <end position="47"/>
    </location>
</feature>
<dbReference type="GO" id="GO:0031261">
    <property type="term" value="C:DNA replication preinitiation complex"/>
    <property type="evidence" value="ECO:0007669"/>
    <property type="project" value="TreeGrafter"/>
</dbReference>
<dbReference type="InterPro" id="IPR040855">
    <property type="entry name" value="ORC_WH_C"/>
</dbReference>
<feature type="domain" description="Origin recognition complex subunit 3 N-terminal" evidence="7">
    <location>
        <begin position="47"/>
        <end position="347"/>
    </location>
</feature>
<dbReference type="Pfam" id="PF18137">
    <property type="entry name" value="WHD_ORC"/>
    <property type="match status" value="1"/>
</dbReference>
<keyword evidence="10" id="KW-1185">Reference proteome</keyword>
<dbReference type="GO" id="GO:0003688">
    <property type="term" value="F:DNA replication origin binding"/>
    <property type="evidence" value="ECO:0007669"/>
    <property type="project" value="TreeGrafter"/>
</dbReference>
<dbReference type="PANTHER" id="PTHR12748:SF0">
    <property type="entry name" value="ORIGIN RECOGNITION COMPLEX SUBUNIT 3"/>
    <property type="match status" value="1"/>
</dbReference>
<dbReference type="Proteomes" id="UP001295740">
    <property type="component" value="Unassembled WGS sequence"/>
</dbReference>
<sequence length="710" mass="79910">MAVDEPLGEAYEEKQHQAAYIFDPSDAVDDGTRPAKRRRVSKKLKKSEAHTVASTSVYPRLFDGAESERCAHIRQQLFEHTWSKIESRIQRILREANQSTLRQVTSFLQAAPDHAPVGKIPSAFIITGPNIASQDLLFEQLAETLQLQADASVVRLRSGDASNLKAILKKMIHDAVAKVTDDEENDLEVAVSKDGRRFLNYDLEALHTHLKSSPRRHVVIAFQDSEAFESGLLSDLISLLSSWLDRIPFALLFGVATSVELFEARLLKSTCQCLYGRQFDVEQSATIVAKVFKAAVAHSEAPLRLGPNLVSSLLERQRDQVASIPVFVSSLKYAYMCHFYANPLTVLFSEELDEDALHGENLEALRCLPSFRHSVEMAVKEGDIQRARLLLEDDRYLTTYLRDRLEHFRHWAVKFLRILKIITINNSSSAGLADMYLDSLLRGVNLSDQDAEIGESIKRMQPSDSILFLTRLLDVIDNGDPSLGLDAGAGDTEEAVMELSDILADIKRLHQENEEEGKVLRSKYSGQSKIVRTTVVAQKVQLSRDTAALTDNDKLYTDLMDRVLEQLRIVLRVEGAEDLVFNEIWLYDSKALYKDVFIPRPRGVGERALSRPHDYLGCSCCRSREDQVMPTFPTTAVLYQLYLETGSLINVADLWSAYYAIVGEDNEGGLDERTALVLFYRAMAELRVMGFVKQSRKKADHVAKLAWKGL</sequence>
<name>A0AAI8YEE9_9PEZI</name>
<evidence type="ECO:0000259" key="7">
    <source>
        <dbReference type="Pfam" id="PF07034"/>
    </source>
</evidence>
<evidence type="ECO:0000256" key="3">
    <source>
        <dbReference type="ARBA" id="ARBA00022705"/>
    </source>
</evidence>
<dbReference type="EMBL" id="CAUWAG010000003">
    <property type="protein sequence ID" value="CAJ2501796.1"/>
    <property type="molecule type" value="Genomic_DNA"/>
</dbReference>
<evidence type="ECO:0000256" key="4">
    <source>
        <dbReference type="ARBA" id="ARBA00023125"/>
    </source>
</evidence>
<comment type="similarity">
    <text evidence="2">Belongs to the ORC3 family.</text>
</comment>
<dbReference type="InterPro" id="IPR020795">
    <property type="entry name" value="ORC3"/>
</dbReference>
<keyword evidence="5" id="KW-0539">Nucleus</keyword>
<proteinExistence type="inferred from homology"/>
<feature type="domain" description="Origin recognition complex subunit 3 winged helix C-terminal" evidence="8">
    <location>
        <begin position="606"/>
        <end position="707"/>
    </location>
</feature>
<comment type="subcellular location">
    <subcellularLocation>
        <location evidence="1">Nucleus</location>
    </subcellularLocation>
</comment>
<dbReference type="AlphaFoldDB" id="A0AAI8YEE9"/>
<evidence type="ECO:0000313" key="10">
    <source>
        <dbReference type="Proteomes" id="UP001295740"/>
    </source>
</evidence>
<dbReference type="GO" id="GO:0006270">
    <property type="term" value="P:DNA replication initiation"/>
    <property type="evidence" value="ECO:0007669"/>
    <property type="project" value="TreeGrafter"/>
</dbReference>
<organism evidence="9 10">
    <name type="scientific">Anthostomella pinea</name>
    <dbReference type="NCBI Taxonomy" id="933095"/>
    <lineage>
        <taxon>Eukaryota</taxon>
        <taxon>Fungi</taxon>
        <taxon>Dikarya</taxon>
        <taxon>Ascomycota</taxon>
        <taxon>Pezizomycotina</taxon>
        <taxon>Sordariomycetes</taxon>
        <taxon>Xylariomycetidae</taxon>
        <taxon>Xylariales</taxon>
        <taxon>Xylariaceae</taxon>
        <taxon>Anthostomella</taxon>
    </lineage>
</organism>
<keyword evidence="3" id="KW-0235">DNA replication</keyword>
<evidence type="ECO:0000256" key="5">
    <source>
        <dbReference type="ARBA" id="ARBA00023242"/>
    </source>
</evidence>
<protein>
    <submittedName>
        <fullName evidence="9">Uu.00g046490.m01.CDS01</fullName>
    </submittedName>
</protein>
<reference evidence="9" key="1">
    <citation type="submission" date="2023-10" db="EMBL/GenBank/DDBJ databases">
        <authorList>
            <person name="Hackl T."/>
        </authorList>
    </citation>
    <scope>NUCLEOTIDE SEQUENCE</scope>
</reference>
<evidence type="ECO:0000259" key="8">
    <source>
        <dbReference type="Pfam" id="PF18137"/>
    </source>
</evidence>
<accession>A0AAI8YEE9</accession>
<dbReference type="CDD" id="cd20704">
    <property type="entry name" value="Orc3"/>
    <property type="match status" value="1"/>
</dbReference>
<evidence type="ECO:0000256" key="2">
    <source>
        <dbReference type="ARBA" id="ARBA00010977"/>
    </source>
</evidence>
<evidence type="ECO:0000256" key="1">
    <source>
        <dbReference type="ARBA" id="ARBA00004123"/>
    </source>
</evidence>
<dbReference type="GO" id="GO:0005664">
    <property type="term" value="C:nuclear origin of replication recognition complex"/>
    <property type="evidence" value="ECO:0007669"/>
    <property type="project" value="InterPro"/>
</dbReference>